<evidence type="ECO:0000256" key="3">
    <source>
        <dbReference type="NCBIfam" id="TIGR02272"/>
    </source>
</evidence>
<keyword evidence="1 5" id="KW-0223">Dioxygenase</keyword>
<dbReference type="InterPro" id="IPR014710">
    <property type="entry name" value="RmlC-like_jellyroll"/>
</dbReference>
<keyword evidence="2" id="KW-0560">Oxidoreductase</keyword>
<accession>A0A1G9Z3C2</accession>
<dbReference type="CDD" id="cd02216">
    <property type="entry name" value="cupin_GDO-like_N"/>
    <property type="match status" value="1"/>
</dbReference>
<name>A0A1G9Z3C2_9PSED</name>
<dbReference type="Gene3D" id="2.60.120.10">
    <property type="entry name" value="Jelly Rolls"/>
    <property type="match status" value="1"/>
</dbReference>
<reference evidence="6" key="1">
    <citation type="submission" date="2016-10" db="EMBL/GenBank/DDBJ databases">
        <authorList>
            <person name="Varghese N."/>
            <person name="Submissions S."/>
        </authorList>
    </citation>
    <scope>NUCLEOTIDE SEQUENCE [LARGE SCALE GENOMIC DNA]</scope>
    <source>
        <strain evidence="6">JCM 21621</strain>
    </source>
</reference>
<dbReference type="NCBIfam" id="TIGR02272">
    <property type="entry name" value="gentisate_1_2"/>
    <property type="match status" value="1"/>
</dbReference>
<dbReference type="EC" id="1.13.11.4" evidence="3"/>
<dbReference type="InterPro" id="IPR013096">
    <property type="entry name" value="Cupin_2"/>
</dbReference>
<dbReference type="AlphaFoldDB" id="A0A1G9Z3C2"/>
<evidence type="ECO:0000256" key="1">
    <source>
        <dbReference type="ARBA" id="ARBA00022964"/>
    </source>
</evidence>
<dbReference type="PANTHER" id="PTHR41517:SF1">
    <property type="entry name" value="CUPIN"/>
    <property type="match status" value="1"/>
</dbReference>
<dbReference type="PANTHER" id="PTHR41517">
    <property type="entry name" value="1,2-DIOXYGENASE PROTEIN-RELATED"/>
    <property type="match status" value="1"/>
</dbReference>
<dbReference type="STRING" id="198616.SAMN05216193_101321"/>
<keyword evidence="6" id="KW-1185">Reference proteome</keyword>
<protein>
    <recommendedName>
        <fullName evidence="3">Gentisate 1,2-dioxygenase</fullName>
        <ecNumber evidence="3">1.13.11.4</ecNumber>
    </recommendedName>
</protein>
<dbReference type="InterPro" id="IPR011960">
    <property type="entry name" value="Gentisate_dOase"/>
</dbReference>
<evidence type="ECO:0000259" key="4">
    <source>
        <dbReference type="Pfam" id="PF07883"/>
    </source>
</evidence>
<evidence type="ECO:0000313" key="6">
    <source>
        <dbReference type="Proteomes" id="UP000242957"/>
    </source>
</evidence>
<evidence type="ECO:0000256" key="2">
    <source>
        <dbReference type="ARBA" id="ARBA00023002"/>
    </source>
</evidence>
<dbReference type="InterPro" id="IPR011051">
    <property type="entry name" value="RmlC_Cupin_sf"/>
</dbReference>
<proteinExistence type="predicted"/>
<dbReference type="GO" id="GO:0047922">
    <property type="term" value="F:gentisate 1,2-dioxygenase activity"/>
    <property type="evidence" value="ECO:0007669"/>
    <property type="project" value="UniProtKB-UniRule"/>
</dbReference>
<dbReference type="InterPro" id="IPR047183">
    <property type="entry name" value="GDO-like"/>
</dbReference>
<dbReference type="Pfam" id="PF07883">
    <property type="entry name" value="Cupin_2"/>
    <property type="match status" value="1"/>
</dbReference>
<dbReference type="CDD" id="cd06992">
    <property type="entry name" value="cupin_GDO-like_C"/>
    <property type="match status" value="1"/>
</dbReference>
<sequence length="351" mass="39022">MNSMENVSAARADFYSRLDAQDLFPLWEQLHNLVPATPSGACVPALWRYDELRPFLMEAGRLITAEEAIRRVLVLENPGIRGQAAITSSLYAGLQLILPGEIAPSHRHSQSALRFVVEGRGAYTAVDGERTTMEPGDFIITPSWTWHDHGNPVETEGGQPVVWLDGLDIPLIRLLDAGFAESYEKPEQPISRPEGTSMARYGTNMLPVRHQVKSPTSPIFSYPYARTREALETLLRGGPLDEWDGIKLRYVNPATGGWAMPTIGTFMQMLPRGFQGRTYRSSDATVYSVVEGLGHAEIAGKRFDFGPRDIFVVPSWAPVSLHANDDCVLFSYSDRPVQEALGILRESRETH</sequence>
<evidence type="ECO:0000313" key="5">
    <source>
        <dbReference type="EMBL" id="SDN15415.1"/>
    </source>
</evidence>
<feature type="domain" description="Cupin type-2" evidence="4">
    <location>
        <begin position="94"/>
        <end position="154"/>
    </location>
</feature>
<dbReference type="Proteomes" id="UP000242957">
    <property type="component" value="Unassembled WGS sequence"/>
</dbReference>
<dbReference type="OrthoDB" id="285029at2"/>
<dbReference type="SUPFAM" id="SSF51182">
    <property type="entry name" value="RmlC-like cupins"/>
    <property type="match status" value="1"/>
</dbReference>
<gene>
    <name evidence="5" type="ORF">SAMN05216193_101321</name>
</gene>
<dbReference type="EMBL" id="FNIJ01000001">
    <property type="protein sequence ID" value="SDN15415.1"/>
    <property type="molecule type" value="Genomic_DNA"/>
</dbReference>
<organism evidence="5 6">
    <name type="scientific">Pseudomonas jinjuensis</name>
    <dbReference type="NCBI Taxonomy" id="198616"/>
    <lineage>
        <taxon>Bacteria</taxon>
        <taxon>Pseudomonadati</taxon>
        <taxon>Pseudomonadota</taxon>
        <taxon>Gammaproteobacteria</taxon>
        <taxon>Pseudomonadales</taxon>
        <taxon>Pseudomonadaceae</taxon>
        <taxon>Pseudomonas</taxon>
    </lineage>
</organism>